<reference evidence="3 4" key="1">
    <citation type="journal article" date="2016" name="Nat. Commun.">
        <title>Thousands of microbial genomes shed light on interconnected biogeochemical processes in an aquifer system.</title>
        <authorList>
            <person name="Anantharaman K."/>
            <person name="Brown C.T."/>
            <person name="Hug L.A."/>
            <person name="Sharon I."/>
            <person name="Castelle C.J."/>
            <person name="Probst A.J."/>
            <person name="Thomas B.C."/>
            <person name="Singh A."/>
            <person name="Wilkins M.J."/>
            <person name="Karaoz U."/>
            <person name="Brodie E.L."/>
            <person name="Williams K.H."/>
            <person name="Hubbard S.S."/>
            <person name="Banfield J.F."/>
        </authorList>
    </citation>
    <scope>NUCLEOTIDE SEQUENCE [LARGE SCALE GENOMIC DNA]</scope>
</reference>
<accession>A0A1G1WA62</accession>
<dbReference type="InterPro" id="IPR001441">
    <property type="entry name" value="UPP_synth-like"/>
</dbReference>
<dbReference type="Gene3D" id="3.40.1180.10">
    <property type="entry name" value="Decaprenyl diphosphate synthase-like"/>
    <property type="match status" value="1"/>
</dbReference>
<evidence type="ECO:0000256" key="1">
    <source>
        <dbReference type="ARBA" id="ARBA00001946"/>
    </source>
</evidence>
<dbReference type="CDD" id="cd00475">
    <property type="entry name" value="Cis_IPPS"/>
    <property type="match status" value="1"/>
</dbReference>
<keyword evidence="2 3" id="KW-0808">Transferase</keyword>
<dbReference type="SUPFAM" id="SSF64005">
    <property type="entry name" value="Undecaprenyl diphosphate synthase"/>
    <property type="match status" value="1"/>
</dbReference>
<evidence type="ECO:0000313" key="4">
    <source>
        <dbReference type="Proteomes" id="UP000177103"/>
    </source>
</evidence>
<dbReference type="InterPro" id="IPR018520">
    <property type="entry name" value="UPP_synth-like_CS"/>
</dbReference>
<proteinExistence type="predicted"/>
<dbReference type="PROSITE" id="PS01066">
    <property type="entry name" value="UPP_SYNTHASE"/>
    <property type="match status" value="1"/>
</dbReference>
<evidence type="ECO:0000313" key="3">
    <source>
        <dbReference type="EMBL" id="OGY24588.1"/>
    </source>
</evidence>
<dbReference type="PANTHER" id="PTHR10291">
    <property type="entry name" value="DEHYDRODOLICHYL DIPHOSPHATE SYNTHASE FAMILY MEMBER"/>
    <property type="match status" value="1"/>
</dbReference>
<dbReference type="NCBIfam" id="TIGR00055">
    <property type="entry name" value="uppS"/>
    <property type="match status" value="1"/>
</dbReference>
<name>A0A1G1WA62_9BACT</name>
<dbReference type="Proteomes" id="UP000177103">
    <property type="component" value="Unassembled WGS sequence"/>
</dbReference>
<sequence>MRDQGVRLTIIGETKEFPRTVRIAIEKASQLLAKNERIKVNIALNYGGRAEIVKAVKDLVKDGIKPSEVDEAEIEKKLYTNGQADPDLVIRTGGQVRLSNFLLWQASYSELYFTNTLWPDFDKNELIKALKEYENRVKNYGS</sequence>
<dbReference type="EMBL" id="MHCQ01000020">
    <property type="protein sequence ID" value="OGY24588.1"/>
    <property type="molecule type" value="Genomic_DNA"/>
</dbReference>
<protein>
    <submittedName>
        <fullName evidence="3">Di-trans,poly-cis-decaprenylcistransferase</fullName>
    </submittedName>
</protein>
<dbReference type="GO" id="GO:0016094">
    <property type="term" value="P:polyprenol biosynthetic process"/>
    <property type="evidence" value="ECO:0007669"/>
    <property type="project" value="TreeGrafter"/>
</dbReference>
<dbReference type="InterPro" id="IPR036424">
    <property type="entry name" value="UPP_synth-like_sf"/>
</dbReference>
<organism evidence="3 4">
    <name type="scientific">Candidatus Woykebacteria bacterium RBG_13_40_7b</name>
    <dbReference type="NCBI Taxonomy" id="1802594"/>
    <lineage>
        <taxon>Bacteria</taxon>
        <taxon>Candidatus Woykeibacteriota</taxon>
    </lineage>
</organism>
<dbReference type="GO" id="GO:0045547">
    <property type="term" value="F:ditrans,polycis-polyprenyl diphosphate synthase [(2E,6E)-farnesyl diphosphate specific] activity"/>
    <property type="evidence" value="ECO:0007669"/>
    <property type="project" value="TreeGrafter"/>
</dbReference>
<dbReference type="AlphaFoldDB" id="A0A1G1WA62"/>
<comment type="cofactor">
    <cofactor evidence="1">
        <name>Mg(2+)</name>
        <dbReference type="ChEBI" id="CHEBI:18420"/>
    </cofactor>
</comment>
<evidence type="ECO:0000256" key="2">
    <source>
        <dbReference type="ARBA" id="ARBA00022679"/>
    </source>
</evidence>
<dbReference type="PANTHER" id="PTHR10291:SF0">
    <property type="entry name" value="DEHYDRODOLICHYL DIPHOSPHATE SYNTHASE 2"/>
    <property type="match status" value="1"/>
</dbReference>
<comment type="caution">
    <text evidence="3">The sequence shown here is derived from an EMBL/GenBank/DDBJ whole genome shotgun (WGS) entry which is preliminary data.</text>
</comment>
<gene>
    <name evidence="3" type="ORF">A2Y57_01910</name>
</gene>
<dbReference type="Pfam" id="PF01255">
    <property type="entry name" value="Prenyltransf"/>
    <property type="match status" value="1"/>
</dbReference>